<name>A0A5S3N0R4_9FLAO</name>
<accession>A0A5S3N0R4</accession>
<dbReference type="Proteomes" id="UP000307140">
    <property type="component" value="Unassembled WGS sequence"/>
</dbReference>
<keyword evidence="2" id="KW-1185">Reference proteome</keyword>
<dbReference type="InterPro" id="IPR036196">
    <property type="entry name" value="Ptyr_pPase_sf"/>
</dbReference>
<evidence type="ECO:0000313" key="1">
    <source>
        <dbReference type="EMBL" id="TMM28763.1"/>
    </source>
</evidence>
<dbReference type="RefSeq" id="WP_138537130.1">
    <property type="nucleotide sequence ID" value="NZ_VANR01000007.1"/>
</dbReference>
<proteinExistence type="predicted"/>
<dbReference type="PANTHER" id="PTHR43428:SF1">
    <property type="entry name" value="ARSENATE REDUCTASE"/>
    <property type="match status" value="1"/>
</dbReference>
<gene>
    <name evidence="1" type="ORF">FDT66_12710</name>
</gene>
<dbReference type="Gene3D" id="3.40.50.2300">
    <property type="match status" value="1"/>
</dbReference>
<dbReference type="AlphaFoldDB" id="A0A5S3N0R4"/>
<evidence type="ECO:0000313" key="2">
    <source>
        <dbReference type="Proteomes" id="UP000307140"/>
    </source>
</evidence>
<organism evidence="1 2">
    <name type="scientific">Polaribacter aestuariivivens</name>
    <dbReference type="NCBI Taxonomy" id="2304626"/>
    <lineage>
        <taxon>Bacteria</taxon>
        <taxon>Pseudomonadati</taxon>
        <taxon>Bacteroidota</taxon>
        <taxon>Flavobacteriia</taxon>
        <taxon>Flavobacteriales</taxon>
        <taxon>Flavobacteriaceae</taxon>
    </lineage>
</organism>
<reference evidence="1 2" key="1">
    <citation type="submission" date="2019-05" db="EMBL/GenBank/DDBJ databases">
        <title>Polaribacter aestuariivivens sp. nov., isolated from a tidal flat.</title>
        <authorList>
            <person name="Yoon J.-H."/>
        </authorList>
    </citation>
    <scope>NUCLEOTIDE SEQUENCE [LARGE SCALE GENOMIC DNA]</scope>
    <source>
        <strain evidence="1 2">DBTF-3</strain>
    </source>
</reference>
<dbReference type="EMBL" id="VANR01000007">
    <property type="protein sequence ID" value="TMM28763.1"/>
    <property type="molecule type" value="Genomic_DNA"/>
</dbReference>
<dbReference type="SUPFAM" id="SSF52788">
    <property type="entry name" value="Phosphotyrosine protein phosphatases I"/>
    <property type="match status" value="1"/>
</dbReference>
<protein>
    <recommendedName>
        <fullName evidence="3">Protein-tyrosine-phosphatase</fullName>
    </recommendedName>
</protein>
<sequence length="210" mass="24246">MLTTSITSTENFFKNAVKSIVLKEDRKVLLHKISEGIAKEYLKNEVVNLNFICTHNSRRSQLGQVWGFYVANYFNLNINSFSGGTEVTAFYRNTVKTLQKAGFDFQVSDFSHQNPKYEIRFKGSKKSILGFSKRFDHPENKEPFIAITTCNNADKNCPFIPSALVRYHLPFEDPKASDGTPEQEKTYLKTNRQIAAEMYFIFNEVKRLTR</sequence>
<evidence type="ECO:0008006" key="3">
    <source>
        <dbReference type="Google" id="ProtNLM"/>
    </source>
</evidence>
<dbReference type="OrthoDB" id="9793058at2"/>
<dbReference type="PANTHER" id="PTHR43428">
    <property type="entry name" value="ARSENATE REDUCTASE"/>
    <property type="match status" value="1"/>
</dbReference>
<comment type="caution">
    <text evidence="1">The sequence shown here is derived from an EMBL/GenBank/DDBJ whole genome shotgun (WGS) entry which is preliminary data.</text>
</comment>